<comment type="caution">
    <text evidence="2">The sequence shown here is derived from an EMBL/GenBank/DDBJ whole genome shotgun (WGS) entry which is preliminary data.</text>
</comment>
<dbReference type="Proteomes" id="UP000077202">
    <property type="component" value="Unassembled WGS sequence"/>
</dbReference>
<evidence type="ECO:0000256" key="1">
    <source>
        <dbReference type="SAM" id="Coils"/>
    </source>
</evidence>
<name>A0A176WCA7_MARPO</name>
<accession>A0A176WCA7</accession>
<sequence length="127" mass="14821">MQQMLESKDLELSKFSKRMKEASSHMAQQEEVVQGLMQQHRTAKLEAQLPALASAHHQSEILMEKVWSLEFLLEKNNENVKNLETILEQKQADMRKAEEAVYAWTGRSEETEAYLRRSQMRISELEA</sequence>
<keyword evidence="3" id="KW-1185">Reference proteome</keyword>
<reference evidence="2" key="1">
    <citation type="submission" date="2016-03" db="EMBL/GenBank/DDBJ databases">
        <title>Mechanisms controlling the formation of the plant cell surface in tip-growing cells are functionally conserved among land plants.</title>
        <authorList>
            <person name="Honkanen S."/>
            <person name="Jones V.A."/>
            <person name="Morieri G."/>
            <person name="Champion C."/>
            <person name="Hetherington A.J."/>
            <person name="Kelly S."/>
            <person name="Saint-Marcoux D."/>
            <person name="Proust H."/>
            <person name="Prescott H."/>
            <person name="Dolan L."/>
        </authorList>
    </citation>
    <scope>NUCLEOTIDE SEQUENCE [LARGE SCALE GENOMIC DNA]</scope>
    <source>
        <tissue evidence="2">Whole gametophyte</tissue>
    </source>
</reference>
<evidence type="ECO:0000313" key="3">
    <source>
        <dbReference type="Proteomes" id="UP000077202"/>
    </source>
</evidence>
<dbReference type="EMBL" id="LVLJ01001300">
    <property type="protein sequence ID" value="OAE30574.1"/>
    <property type="molecule type" value="Genomic_DNA"/>
</dbReference>
<feature type="coiled-coil region" evidence="1">
    <location>
        <begin position="73"/>
        <end position="100"/>
    </location>
</feature>
<evidence type="ECO:0000313" key="2">
    <source>
        <dbReference type="EMBL" id="OAE30574.1"/>
    </source>
</evidence>
<keyword evidence="1" id="KW-0175">Coiled coil</keyword>
<proteinExistence type="predicted"/>
<organism evidence="2 3">
    <name type="scientific">Marchantia polymorpha subsp. ruderalis</name>
    <dbReference type="NCBI Taxonomy" id="1480154"/>
    <lineage>
        <taxon>Eukaryota</taxon>
        <taxon>Viridiplantae</taxon>
        <taxon>Streptophyta</taxon>
        <taxon>Embryophyta</taxon>
        <taxon>Marchantiophyta</taxon>
        <taxon>Marchantiopsida</taxon>
        <taxon>Marchantiidae</taxon>
        <taxon>Marchantiales</taxon>
        <taxon>Marchantiaceae</taxon>
        <taxon>Marchantia</taxon>
    </lineage>
</organism>
<dbReference type="AlphaFoldDB" id="A0A176WCA7"/>
<protein>
    <submittedName>
        <fullName evidence="2">Uncharacterized protein</fullName>
    </submittedName>
</protein>
<gene>
    <name evidence="2" type="ORF">AXG93_4877s1290</name>
</gene>